<comment type="caution">
    <text evidence="4">The sequence shown here is derived from an EMBL/GenBank/DDBJ whole genome shotgun (WGS) entry which is preliminary data.</text>
</comment>
<name>A0A5A7PRF0_STRAF</name>
<feature type="repeat" description="WD" evidence="3">
    <location>
        <begin position="48"/>
        <end position="89"/>
    </location>
</feature>
<dbReference type="GO" id="GO:0080008">
    <property type="term" value="C:Cul4-RING E3 ubiquitin ligase complex"/>
    <property type="evidence" value="ECO:0007669"/>
    <property type="project" value="TreeGrafter"/>
</dbReference>
<proteinExistence type="predicted"/>
<dbReference type="PANTHER" id="PTHR15574:SF65">
    <property type="entry name" value="TRANSDUCIN_WD40 REPEAT-LIKE SUPERFAMILY PROTEIN"/>
    <property type="match status" value="1"/>
</dbReference>
<dbReference type="Gene3D" id="2.130.10.10">
    <property type="entry name" value="YVTN repeat-like/Quinoprotein amine dehydrogenase"/>
    <property type="match status" value="1"/>
</dbReference>
<sequence>MERLYGNSGNVLQEFFKRETGSCRPRNYARRISSSRSVVEHIELYGELKAPMRGVTTVAFNTSGEHLMSGADEQQIMLWDWAPKKLISSYPSGHKDAILQAKFVPFSNDRKIVTSSADHQVRLILAWESGSAANMELSKHHGCVHGLAVVPRSPHVIYSCGVDSYVLRHDLRVGSTSKILHCASIITKLGVRLFSIDIDPRNPHYFSIGGDDPFARVYDIRKFGSSTNKSSPAYIFYPHVMASFNNPYITALAYSRKSELLVSYNDDSIHLFRNNVGPCLSPDDEQVYLGHRNSQTIKGVGFFGPDDAYVVSGSDCGRVFFWMKKSGEIVRAVVGDVDTVKQAVGHPSIPVLATCGMESSAKIWGPTSNSKAPLPEPLVVKQWRSDYFASNDDERDVEDTYEGYQDSDSS</sequence>
<reference evidence="5" key="1">
    <citation type="journal article" date="2019" name="Curr. Biol.">
        <title>Genome Sequence of Striga asiatica Provides Insight into the Evolution of Plant Parasitism.</title>
        <authorList>
            <person name="Yoshida S."/>
            <person name="Kim S."/>
            <person name="Wafula E.K."/>
            <person name="Tanskanen J."/>
            <person name="Kim Y.M."/>
            <person name="Honaas L."/>
            <person name="Yang Z."/>
            <person name="Spallek T."/>
            <person name="Conn C.E."/>
            <person name="Ichihashi Y."/>
            <person name="Cheong K."/>
            <person name="Cui S."/>
            <person name="Der J.P."/>
            <person name="Gundlach H."/>
            <person name="Jiao Y."/>
            <person name="Hori C."/>
            <person name="Ishida J.K."/>
            <person name="Kasahara H."/>
            <person name="Kiba T."/>
            <person name="Kim M.S."/>
            <person name="Koo N."/>
            <person name="Laohavisit A."/>
            <person name="Lee Y.H."/>
            <person name="Lumba S."/>
            <person name="McCourt P."/>
            <person name="Mortimer J.C."/>
            <person name="Mutuku J.M."/>
            <person name="Nomura T."/>
            <person name="Sasaki-Sekimoto Y."/>
            <person name="Seto Y."/>
            <person name="Wang Y."/>
            <person name="Wakatake T."/>
            <person name="Sakakibara H."/>
            <person name="Demura T."/>
            <person name="Yamaguchi S."/>
            <person name="Yoneyama K."/>
            <person name="Manabe R.I."/>
            <person name="Nelson D.C."/>
            <person name="Schulman A.H."/>
            <person name="Timko M.P."/>
            <person name="dePamphilis C.W."/>
            <person name="Choi D."/>
            <person name="Shirasu K."/>
        </authorList>
    </citation>
    <scope>NUCLEOTIDE SEQUENCE [LARGE SCALE GENOMIC DNA]</scope>
    <source>
        <strain evidence="5">cv. UVA1</strain>
    </source>
</reference>
<dbReference type="PROSITE" id="PS50082">
    <property type="entry name" value="WD_REPEATS_2"/>
    <property type="match status" value="1"/>
</dbReference>
<evidence type="ECO:0000256" key="1">
    <source>
        <dbReference type="ARBA" id="ARBA00022574"/>
    </source>
</evidence>
<gene>
    <name evidence="4" type="ORF">STAS_11087</name>
</gene>
<evidence type="ECO:0000313" key="4">
    <source>
        <dbReference type="EMBL" id="GER34837.1"/>
    </source>
</evidence>
<dbReference type="AlphaFoldDB" id="A0A5A7PRF0"/>
<evidence type="ECO:0000256" key="2">
    <source>
        <dbReference type="ARBA" id="ARBA00022737"/>
    </source>
</evidence>
<evidence type="ECO:0000256" key="3">
    <source>
        <dbReference type="PROSITE-ProRule" id="PRU00221"/>
    </source>
</evidence>
<dbReference type="InterPro" id="IPR036322">
    <property type="entry name" value="WD40_repeat_dom_sf"/>
</dbReference>
<keyword evidence="1 3" id="KW-0853">WD repeat</keyword>
<dbReference type="PROSITE" id="PS50294">
    <property type="entry name" value="WD_REPEATS_REGION"/>
    <property type="match status" value="1"/>
</dbReference>
<dbReference type="InterPro" id="IPR045151">
    <property type="entry name" value="DCAF8"/>
</dbReference>
<protein>
    <submittedName>
        <fullName evidence="4">WD-repeat protein</fullName>
    </submittedName>
</protein>
<dbReference type="PANTHER" id="PTHR15574">
    <property type="entry name" value="WD REPEAT DOMAIN-CONTAINING FAMILY"/>
    <property type="match status" value="1"/>
</dbReference>
<dbReference type="GO" id="GO:0005737">
    <property type="term" value="C:cytoplasm"/>
    <property type="evidence" value="ECO:0007669"/>
    <property type="project" value="TreeGrafter"/>
</dbReference>
<dbReference type="EMBL" id="BKCP01004960">
    <property type="protein sequence ID" value="GER34837.1"/>
    <property type="molecule type" value="Genomic_DNA"/>
</dbReference>
<dbReference type="InterPro" id="IPR001680">
    <property type="entry name" value="WD40_rpt"/>
</dbReference>
<dbReference type="InterPro" id="IPR015943">
    <property type="entry name" value="WD40/YVTN_repeat-like_dom_sf"/>
</dbReference>
<evidence type="ECO:0000313" key="5">
    <source>
        <dbReference type="Proteomes" id="UP000325081"/>
    </source>
</evidence>
<dbReference type="SUPFAM" id="SSF50978">
    <property type="entry name" value="WD40 repeat-like"/>
    <property type="match status" value="1"/>
</dbReference>
<accession>A0A5A7PRF0</accession>
<keyword evidence="5" id="KW-1185">Reference proteome</keyword>
<organism evidence="4 5">
    <name type="scientific">Striga asiatica</name>
    <name type="common">Asiatic witchweed</name>
    <name type="synonym">Buchnera asiatica</name>
    <dbReference type="NCBI Taxonomy" id="4170"/>
    <lineage>
        <taxon>Eukaryota</taxon>
        <taxon>Viridiplantae</taxon>
        <taxon>Streptophyta</taxon>
        <taxon>Embryophyta</taxon>
        <taxon>Tracheophyta</taxon>
        <taxon>Spermatophyta</taxon>
        <taxon>Magnoliopsida</taxon>
        <taxon>eudicotyledons</taxon>
        <taxon>Gunneridae</taxon>
        <taxon>Pentapetalae</taxon>
        <taxon>asterids</taxon>
        <taxon>lamiids</taxon>
        <taxon>Lamiales</taxon>
        <taxon>Orobanchaceae</taxon>
        <taxon>Buchnereae</taxon>
        <taxon>Striga</taxon>
    </lineage>
</organism>
<dbReference type="Pfam" id="PF00400">
    <property type="entry name" value="WD40"/>
    <property type="match status" value="2"/>
</dbReference>
<dbReference type="SMART" id="SM00320">
    <property type="entry name" value="WD40"/>
    <property type="match status" value="7"/>
</dbReference>
<dbReference type="Proteomes" id="UP000325081">
    <property type="component" value="Unassembled WGS sequence"/>
</dbReference>
<dbReference type="OrthoDB" id="4869960at2759"/>
<keyword evidence="2" id="KW-0677">Repeat</keyword>